<evidence type="ECO:0000256" key="3">
    <source>
        <dbReference type="SAM" id="Phobius"/>
    </source>
</evidence>
<proteinExistence type="predicted"/>
<evidence type="ECO:0000256" key="1">
    <source>
        <dbReference type="ARBA" id="ARBA00022737"/>
    </source>
</evidence>
<feature type="transmembrane region" description="Helical" evidence="3">
    <location>
        <begin position="793"/>
        <end position="816"/>
    </location>
</feature>
<comment type="caution">
    <text evidence="5">The sequence shown here is derived from an EMBL/GenBank/DDBJ whole genome shotgun (WGS) entry which is preliminary data.</text>
</comment>
<evidence type="ECO:0000259" key="4">
    <source>
        <dbReference type="SMART" id="SM00602"/>
    </source>
</evidence>
<dbReference type="GO" id="GO:0016020">
    <property type="term" value="C:membrane"/>
    <property type="evidence" value="ECO:0007669"/>
    <property type="project" value="InterPro"/>
</dbReference>
<keyword evidence="3" id="KW-0472">Membrane</keyword>
<dbReference type="InterPro" id="IPR031778">
    <property type="entry name" value="Sortilin_N"/>
</dbReference>
<evidence type="ECO:0000313" key="6">
    <source>
        <dbReference type="Proteomes" id="UP000593567"/>
    </source>
</evidence>
<dbReference type="Gene3D" id="2.10.70.80">
    <property type="match status" value="1"/>
</dbReference>
<dbReference type="PANTHER" id="PTHR12106">
    <property type="entry name" value="SORTILIN RELATED"/>
    <property type="match status" value="1"/>
</dbReference>
<gene>
    <name evidence="5" type="ORF">EB796_016810</name>
</gene>
<dbReference type="Pfam" id="PF15901">
    <property type="entry name" value="Sortilin_C"/>
    <property type="match status" value="1"/>
</dbReference>
<accession>A0A7J7JGX9</accession>
<dbReference type="SUPFAM" id="SSF110296">
    <property type="entry name" value="Oligoxyloglucan reducing end-specific cellobiohydrolase"/>
    <property type="match status" value="1"/>
</dbReference>
<dbReference type="GO" id="GO:0016050">
    <property type="term" value="P:vesicle organization"/>
    <property type="evidence" value="ECO:0007669"/>
    <property type="project" value="TreeGrafter"/>
</dbReference>
<dbReference type="Pfam" id="PF15902">
    <property type="entry name" value="Sortilin-Vps10"/>
    <property type="match status" value="1"/>
</dbReference>
<dbReference type="GO" id="GO:0005794">
    <property type="term" value="C:Golgi apparatus"/>
    <property type="evidence" value="ECO:0007669"/>
    <property type="project" value="TreeGrafter"/>
</dbReference>
<dbReference type="EMBL" id="VXIV02002520">
    <property type="protein sequence ID" value="KAF6024884.1"/>
    <property type="molecule type" value="Genomic_DNA"/>
</dbReference>
<evidence type="ECO:0000256" key="2">
    <source>
        <dbReference type="ARBA" id="ARBA00023180"/>
    </source>
</evidence>
<dbReference type="GO" id="GO:0005829">
    <property type="term" value="C:cytosol"/>
    <property type="evidence" value="ECO:0007669"/>
    <property type="project" value="GOC"/>
</dbReference>
<dbReference type="SMART" id="SM00602">
    <property type="entry name" value="VPS10"/>
    <property type="match status" value="1"/>
</dbReference>
<keyword evidence="1" id="KW-0677">Repeat</keyword>
<sequence>MLAMFLMININMIRNTKCEVQTVTLAVTPTKIQNELISTFFVDNYKSKTTKENQHFLHKIVKRSPDNQLLCLPTNKLSSVPTDLFTVSTANKFDVPTNTSSDYDAITMVWTGQNNATRVVAVIDLSQRAESVIYQSQESTSSFTKSVGLKGLHVLILETNPNDTNHVIVIGRKNTSYESCISNNAGVSFICYPLPGSFAPVAGTILFRDHLVMMIMQSTDYFNDDRVLALSKDSGKTWKIVEHNVQSAVFEPTYKHSIMAMVSVENPVSIISIFGFTMDTKSQMKRIEFNDGEATTSSLLAGLGTADVTGFQYADQYLHVVTQDSDGHKLLKVSKDNGNTFTNTQLPPIDSGQYINILDVADQLIFAHISDPVDDDIGTLLTSGDDGVFYTQSMTNHIKEDFYSVMSMNGVYLTTQKQLDGSLISKISRNRGGEWEDLKLKDCLPAQDESCKIQVYNKYLITFHQESGQSKVLAQSPYSNRNARGLIIIQGIVADRIAWDSSAKNYLYESEKVLIFVSGDGGFNWVQAPSAMMGAHHVMIGDSGSIIMALPVNKELTKMHFSLDEGGCWSDLPIKIDVVDGFSIEALVSQPGLQSLKLGIVGHGSSSSGQLTWAIIDVDFSKIVSDKCKETDLDSWEDTPYCYLGEKRTYKRIKKESWCYMGANSGVSYTAETCACSRSDYECDYGYLKQTDKERTCSKDPDFKNQVTFCKNGTVYQLESSGYRKVPGDKCDASKPNSFVRDTNGKVKSLNRPCDAGDTDTYLSLETVEKKICGTSQKMVSGDDSNEHKTKGLVAVVVILTLISTALCIALGIVYMKYRRIQNQFNYGEFDNIPSSTDLAPSASSVSETVGITHGSKNGKSYSKLKDSTVELDVDLLNM</sequence>
<protein>
    <submittedName>
        <fullName evidence="5">SORT1</fullName>
    </submittedName>
</protein>
<feature type="domain" description="VPS10" evidence="4">
    <location>
        <begin position="122"/>
        <end position="748"/>
    </location>
</feature>
<keyword evidence="3" id="KW-0812">Transmembrane</keyword>
<keyword evidence="6" id="KW-1185">Reference proteome</keyword>
<dbReference type="Proteomes" id="UP000593567">
    <property type="component" value="Unassembled WGS sequence"/>
</dbReference>
<name>A0A7J7JGX9_BUGNE</name>
<organism evidence="5 6">
    <name type="scientific">Bugula neritina</name>
    <name type="common">Brown bryozoan</name>
    <name type="synonym">Sertularia neritina</name>
    <dbReference type="NCBI Taxonomy" id="10212"/>
    <lineage>
        <taxon>Eukaryota</taxon>
        <taxon>Metazoa</taxon>
        <taxon>Spiralia</taxon>
        <taxon>Lophotrochozoa</taxon>
        <taxon>Bryozoa</taxon>
        <taxon>Gymnolaemata</taxon>
        <taxon>Cheilostomatida</taxon>
        <taxon>Flustrina</taxon>
        <taxon>Buguloidea</taxon>
        <taxon>Bugulidae</taxon>
        <taxon>Bugula</taxon>
    </lineage>
</organism>
<dbReference type="InterPro" id="IPR050310">
    <property type="entry name" value="VPS10-sortilin"/>
</dbReference>
<keyword evidence="2" id="KW-0325">Glycoprotein</keyword>
<dbReference type="OrthoDB" id="443634at2759"/>
<dbReference type="GO" id="GO:0006895">
    <property type="term" value="P:Golgi to endosome transport"/>
    <property type="evidence" value="ECO:0007669"/>
    <property type="project" value="TreeGrafter"/>
</dbReference>
<evidence type="ECO:0000313" key="5">
    <source>
        <dbReference type="EMBL" id="KAF6024884.1"/>
    </source>
</evidence>
<dbReference type="InterPro" id="IPR006581">
    <property type="entry name" value="VPS10"/>
</dbReference>
<keyword evidence="3" id="KW-1133">Transmembrane helix</keyword>
<dbReference type="InterPro" id="IPR031777">
    <property type="entry name" value="Sortilin_C"/>
</dbReference>
<dbReference type="GO" id="GO:0006897">
    <property type="term" value="P:endocytosis"/>
    <property type="evidence" value="ECO:0007669"/>
    <property type="project" value="TreeGrafter"/>
</dbReference>
<dbReference type="PANTHER" id="PTHR12106:SF23">
    <property type="entry name" value="SORTILIN"/>
    <property type="match status" value="1"/>
</dbReference>
<reference evidence="5" key="1">
    <citation type="submission" date="2020-06" db="EMBL/GenBank/DDBJ databases">
        <title>Draft genome of Bugula neritina, a colonial animal packing powerful symbionts and potential medicines.</title>
        <authorList>
            <person name="Rayko M."/>
        </authorList>
    </citation>
    <scope>NUCLEOTIDE SEQUENCE [LARGE SCALE GENOMIC DNA]</scope>
    <source>
        <strain evidence="5">Kwan_BN1</strain>
    </source>
</reference>
<dbReference type="AlphaFoldDB" id="A0A7J7JGX9"/>
<dbReference type="Gene3D" id="3.30.60.270">
    <property type="match status" value="1"/>
</dbReference>